<feature type="compositionally biased region" description="Basic and acidic residues" evidence="1">
    <location>
        <begin position="60"/>
        <end position="73"/>
    </location>
</feature>
<organism evidence="2 3">
    <name type="scientific">Lepidothrix coronata</name>
    <name type="common">blue-crowned manakin</name>
    <dbReference type="NCBI Taxonomy" id="321398"/>
    <lineage>
        <taxon>Eukaryota</taxon>
        <taxon>Metazoa</taxon>
        <taxon>Chordata</taxon>
        <taxon>Craniata</taxon>
        <taxon>Vertebrata</taxon>
        <taxon>Euteleostomi</taxon>
        <taxon>Archelosauria</taxon>
        <taxon>Archosauria</taxon>
        <taxon>Dinosauria</taxon>
        <taxon>Saurischia</taxon>
        <taxon>Theropoda</taxon>
        <taxon>Coelurosauria</taxon>
        <taxon>Aves</taxon>
        <taxon>Neognathae</taxon>
        <taxon>Neoaves</taxon>
        <taxon>Telluraves</taxon>
        <taxon>Australaves</taxon>
        <taxon>Passeriformes</taxon>
        <taxon>Pipridae</taxon>
        <taxon>Lepidothrix</taxon>
    </lineage>
</organism>
<feature type="compositionally biased region" description="Gly residues" evidence="1">
    <location>
        <begin position="241"/>
        <end position="250"/>
    </location>
</feature>
<feature type="region of interest" description="Disordered" evidence="1">
    <location>
        <begin position="1"/>
        <end position="250"/>
    </location>
</feature>
<proteinExistence type="predicted"/>
<evidence type="ECO:0000313" key="3">
    <source>
        <dbReference type="RefSeq" id="XP_017683562.1"/>
    </source>
</evidence>
<keyword evidence="2" id="KW-1185">Reference proteome</keyword>
<evidence type="ECO:0000256" key="1">
    <source>
        <dbReference type="SAM" id="MobiDB-lite"/>
    </source>
</evidence>
<gene>
    <name evidence="3" type="primary">LOC108503769</name>
</gene>
<dbReference type="AlphaFoldDB" id="A0A6J0IA91"/>
<dbReference type="GeneID" id="108503769"/>
<name>A0A6J0IA91_9PASS</name>
<dbReference type="Proteomes" id="UP000504624">
    <property type="component" value="Unplaced"/>
</dbReference>
<feature type="compositionally biased region" description="Basic residues" evidence="1">
    <location>
        <begin position="146"/>
        <end position="158"/>
    </location>
</feature>
<sequence length="264" mass="27936">MSSIRDKAPLSHTKHYGTESLNTGKRIRSRGRHGEKGSTMGAGSRRETSTSLSPTKQHKDKTPETHKVPDEPYKVWPRNRWGAGSGASSVPARDRPLPPAGLSRHRHGLGEGSSHTALLRPRRRSRPAGAAARPPPPPYTGPASPRPRRTHRAARGRRSSPAAPTGLPGAADPPSQRGAAAHRPRPRPRPVRPQEAELAPGGSGRPRMCAGPGGQRSGAAPSGSSLGAGSRRELRPWELSAGGGRRGGLQGQLCRQCAFSVVNL</sequence>
<dbReference type="RefSeq" id="XP_017683562.1">
    <property type="nucleotide sequence ID" value="XM_017828073.1"/>
</dbReference>
<accession>A0A6J0IA91</accession>
<reference evidence="3" key="1">
    <citation type="submission" date="2025-08" db="UniProtKB">
        <authorList>
            <consortium name="RefSeq"/>
        </authorList>
    </citation>
    <scope>IDENTIFICATION</scope>
</reference>
<feature type="compositionally biased region" description="Low complexity" evidence="1">
    <location>
        <begin position="217"/>
        <end position="229"/>
    </location>
</feature>
<feature type="compositionally biased region" description="Basic residues" evidence="1">
    <location>
        <begin position="180"/>
        <end position="190"/>
    </location>
</feature>
<evidence type="ECO:0000313" key="2">
    <source>
        <dbReference type="Proteomes" id="UP000504624"/>
    </source>
</evidence>
<protein>
    <submittedName>
        <fullName evidence="3">Translation initiation factor IF-2-like</fullName>
    </submittedName>
</protein>